<dbReference type="Proteomes" id="UP001567538">
    <property type="component" value="Unassembled WGS sequence"/>
</dbReference>
<feature type="domain" description="VQ" evidence="2">
    <location>
        <begin position="110"/>
        <end position="132"/>
    </location>
</feature>
<dbReference type="PANTHER" id="PTHR33179:SF9">
    <property type="entry name" value="OS01G0278000 PROTEIN"/>
    <property type="match status" value="1"/>
</dbReference>
<dbReference type="PANTHER" id="PTHR33179">
    <property type="entry name" value="VQ MOTIF-CONTAINING PROTEIN"/>
    <property type="match status" value="1"/>
</dbReference>
<protein>
    <submittedName>
        <fullName evidence="3">Calmodulin-binding protein 25-like</fullName>
    </submittedName>
</protein>
<gene>
    <name evidence="3" type="ORF">AAHA92_15263</name>
</gene>
<dbReference type="InterPro" id="IPR008889">
    <property type="entry name" value="VQ"/>
</dbReference>
<evidence type="ECO:0000313" key="4">
    <source>
        <dbReference type="Proteomes" id="UP001567538"/>
    </source>
</evidence>
<evidence type="ECO:0000256" key="1">
    <source>
        <dbReference type="SAM" id="MobiDB-lite"/>
    </source>
</evidence>
<dbReference type="Pfam" id="PF05678">
    <property type="entry name" value="VQ"/>
    <property type="match status" value="1"/>
</dbReference>
<dbReference type="EMBL" id="JBEAFC010000006">
    <property type="protein sequence ID" value="KAL1554736.1"/>
    <property type="molecule type" value="Genomic_DNA"/>
</dbReference>
<evidence type="ECO:0000313" key="3">
    <source>
        <dbReference type="EMBL" id="KAL1554736.1"/>
    </source>
</evidence>
<accession>A0ABD1HE62</accession>
<feature type="region of interest" description="Disordered" evidence="1">
    <location>
        <begin position="69"/>
        <end position="88"/>
    </location>
</feature>
<reference evidence="3 4" key="1">
    <citation type="submission" date="2024-06" db="EMBL/GenBank/DDBJ databases">
        <title>A chromosome level genome sequence of Diviner's sage (Salvia divinorum).</title>
        <authorList>
            <person name="Ford S.A."/>
            <person name="Ro D.-K."/>
            <person name="Ness R.W."/>
            <person name="Phillips M.A."/>
        </authorList>
    </citation>
    <scope>NUCLEOTIDE SEQUENCE [LARGE SCALE GENOMIC DNA]</scope>
    <source>
        <strain evidence="3">SAF-2024a</strain>
        <tissue evidence="3">Leaf</tissue>
    </source>
</reference>
<comment type="caution">
    <text evidence="3">The sequence shown here is derived from an EMBL/GenBank/DDBJ whole genome shotgun (WGS) entry which is preliminary data.</text>
</comment>
<feature type="region of interest" description="Disordered" evidence="1">
    <location>
        <begin position="135"/>
        <end position="158"/>
    </location>
</feature>
<keyword evidence="4" id="KW-1185">Reference proteome</keyword>
<dbReference type="AlphaFoldDB" id="A0ABD1HE62"/>
<organism evidence="3 4">
    <name type="scientific">Salvia divinorum</name>
    <name type="common">Maria pastora</name>
    <name type="synonym">Diviner's sage</name>
    <dbReference type="NCBI Taxonomy" id="28513"/>
    <lineage>
        <taxon>Eukaryota</taxon>
        <taxon>Viridiplantae</taxon>
        <taxon>Streptophyta</taxon>
        <taxon>Embryophyta</taxon>
        <taxon>Tracheophyta</taxon>
        <taxon>Spermatophyta</taxon>
        <taxon>Magnoliopsida</taxon>
        <taxon>eudicotyledons</taxon>
        <taxon>Gunneridae</taxon>
        <taxon>Pentapetalae</taxon>
        <taxon>asterids</taxon>
        <taxon>lamiids</taxon>
        <taxon>Lamiales</taxon>
        <taxon>Lamiaceae</taxon>
        <taxon>Nepetoideae</taxon>
        <taxon>Mentheae</taxon>
        <taxon>Salviinae</taxon>
        <taxon>Salvia</taxon>
        <taxon>Salvia subgen. Calosphace</taxon>
    </lineage>
</organism>
<sequence>MASYDHLLAEQPWSYRPAFPDTWITDLFTMENETLTKALHTSIYGGESHGSAGMLQSIYSKAELTPVHTPTVSGMSENEALVSKQQRRRAVPIGGGRMAKRKSRPSKRAATTTFYNADPENFMWMVQEVTGAKIGGSSGGNASASAVSRPEPRRAADGFPTLDTSAAFMLDASASYAEAATDGGARATEHYLDSLCSFPTLESWEA</sequence>
<name>A0ABD1HE62_SALDI</name>
<evidence type="ECO:0000259" key="2">
    <source>
        <dbReference type="Pfam" id="PF05678"/>
    </source>
</evidence>
<dbReference type="InterPro" id="IPR039609">
    <property type="entry name" value="VQ_15/22"/>
</dbReference>
<proteinExistence type="predicted"/>